<dbReference type="PANTHER" id="PTHR26312">
    <property type="entry name" value="TETRATRICOPEPTIDE REPEAT PROTEIN 5"/>
    <property type="match status" value="1"/>
</dbReference>
<evidence type="ECO:0000313" key="2">
    <source>
        <dbReference type="EMBL" id="KAF8689219.1"/>
    </source>
</evidence>
<gene>
    <name evidence="2" type="ORF">HU200_042006</name>
</gene>
<dbReference type="SUPFAM" id="SSF48452">
    <property type="entry name" value="TPR-like"/>
    <property type="match status" value="1"/>
</dbReference>
<name>A0A835ED81_9POAL</name>
<protein>
    <submittedName>
        <fullName evidence="2">Uncharacterized protein</fullName>
    </submittedName>
</protein>
<feature type="compositionally biased region" description="Gly residues" evidence="1">
    <location>
        <begin position="251"/>
        <end position="273"/>
    </location>
</feature>
<sequence length="363" mass="38749">MGTPFHEIAAVLSGSPHFAAASPNRRRLYSCRLGETSCGPIPQQKPMQCTSTAPHGLSEEASSSILLCPVSLVSRGCPNTCPPASPWSLPHLAVPHDHHHPQSPSPTPLLRLPPPPPPCYKTTRGRSNSTTQSNRAQLGLPLRWKSMEAAAATSPRLTRSASLSTNRFGRSRTARFPPSPQLCPLSSSAAASPRALLPLRRARSDADLASFARPAVLLRHAPAIPPILEADEEDQQRRQDDAGLHRLLDGAGAGGNGSGSGGSGGQRGGGGQGSGCGMGEYYRRVLQLDPENPLLLRNYGKYLHEVEGDLAGAEGCYARALLACPGDADLLSLYGRVIWEARQEKDRAEAYFERAVQTAPDDW</sequence>
<feature type="region of interest" description="Disordered" evidence="1">
    <location>
        <begin position="246"/>
        <end position="273"/>
    </location>
</feature>
<dbReference type="Gene3D" id="1.25.40.10">
    <property type="entry name" value="Tetratricopeptide repeat domain"/>
    <property type="match status" value="1"/>
</dbReference>
<dbReference type="Proteomes" id="UP000636709">
    <property type="component" value="Unassembled WGS sequence"/>
</dbReference>
<dbReference type="PANTHER" id="PTHR26312:SF123">
    <property type="entry name" value="TETRATRICOPEPTIDE REPEAT (TPR)-LIKE SUPERFAMILY PROTEIN"/>
    <property type="match status" value="1"/>
</dbReference>
<dbReference type="AlphaFoldDB" id="A0A835ED81"/>
<reference evidence="2" key="1">
    <citation type="submission" date="2020-07" db="EMBL/GenBank/DDBJ databases">
        <title>Genome sequence and genetic diversity analysis of an under-domesticated orphan crop, white fonio (Digitaria exilis).</title>
        <authorList>
            <person name="Bennetzen J.L."/>
            <person name="Chen S."/>
            <person name="Ma X."/>
            <person name="Wang X."/>
            <person name="Yssel A.E.J."/>
            <person name="Chaluvadi S.R."/>
            <person name="Johnson M."/>
            <person name="Gangashetty P."/>
            <person name="Hamidou F."/>
            <person name="Sanogo M.D."/>
            <person name="Zwaenepoel A."/>
            <person name="Wallace J."/>
            <person name="Van De Peer Y."/>
            <person name="Van Deynze A."/>
        </authorList>
    </citation>
    <scope>NUCLEOTIDE SEQUENCE</scope>
    <source>
        <tissue evidence="2">Leaves</tissue>
    </source>
</reference>
<dbReference type="EMBL" id="JACEFO010002022">
    <property type="protein sequence ID" value="KAF8689219.1"/>
    <property type="molecule type" value="Genomic_DNA"/>
</dbReference>
<dbReference type="InterPro" id="IPR011990">
    <property type="entry name" value="TPR-like_helical_dom_sf"/>
</dbReference>
<comment type="caution">
    <text evidence="2">The sequence shown here is derived from an EMBL/GenBank/DDBJ whole genome shotgun (WGS) entry which is preliminary data.</text>
</comment>
<proteinExistence type="predicted"/>
<organism evidence="2 3">
    <name type="scientific">Digitaria exilis</name>
    <dbReference type="NCBI Taxonomy" id="1010633"/>
    <lineage>
        <taxon>Eukaryota</taxon>
        <taxon>Viridiplantae</taxon>
        <taxon>Streptophyta</taxon>
        <taxon>Embryophyta</taxon>
        <taxon>Tracheophyta</taxon>
        <taxon>Spermatophyta</taxon>
        <taxon>Magnoliopsida</taxon>
        <taxon>Liliopsida</taxon>
        <taxon>Poales</taxon>
        <taxon>Poaceae</taxon>
        <taxon>PACMAD clade</taxon>
        <taxon>Panicoideae</taxon>
        <taxon>Panicodae</taxon>
        <taxon>Paniceae</taxon>
        <taxon>Anthephorinae</taxon>
        <taxon>Digitaria</taxon>
    </lineage>
</organism>
<evidence type="ECO:0000256" key="1">
    <source>
        <dbReference type="SAM" id="MobiDB-lite"/>
    </source>
</evidence>
<dbReference type="OrthoDB" id="439046at2759"/>
<keyword evidence="3" id="KW-1185">Reference proteome</keyword>
<feature type="region of interest" description="Disordered" evidence="1">
    <location>
        <begin position="151"/>
        <end position="189"/>
    </location>
</feature>
<accession>A0A835ED81</accession>
<evidence type="ECO:0000313" key="3">
    <source>
        <dbReference type="Proteomes" id="UP000636709"/>
    </source>
</evidence>
<feature type="compositionally biased region" description="Polar residues" evidence="1">
    <location>
        <begin position="155"/>
        <end position="168"/>
    </location>
</feature>